<dbReference type="GO" id="GO:0005506">
    <property type="term" value="F:iron ion binding"/>
    <property type="evidence" value="ECO:0007669"/>
    <property type="project" value="InterPro"/>
</dbReference>
<dbReference type="AlphaFoldDB" id="A0A2U1Q645"/>
<keyword evidence="6" id="KW-0472">Membrane</keyword>
<evidence type="ECO:0000313" key="7">
    <source>
        <dbReference type="EMBL" id="PWA93465.1"/>
    </source>
</evidence>
<keyword evidence="5" id="KW-0408">Iron</keyword>
<keyword evidence="6" id="KW-1133">Transmembrane helix</keyword>
<dbReference type="STRING" id="35608.A0A2U1Q645"/>
<comment type="caution">
    <text evidence="7">The sequence shown here is derived from an EMBL/GenBank/DDBJ whole genome shotgun (WGS) entry which is preliminary data.</text>
</comment>
<dbReference type="InterPro" id="IPR036396">
    <property type="entry name" value="Cyt_P450_sf"/>
</dbReference>
<proteinExistence type="inferred from homology"/>
<dbReference type="EMBL" id="PKPP01000382">
    <property type="protein sequence ID" value="PWA93465.1"/>
    <property type="molecule type" value="Genomic_DNA"/>
</dbReference>
<dbReference type="Gene3D" id="1.10.630.10">
    <property type="entry name" value="Cytochrome P450"/>
    <property type="match status" value="1"/>
</dbReference>
<dbReference type="InterPro" id="IPR002401">
    <property type="entry name" value="Cyt_P450_E_grp-I"/>
</dbReference>
<evidence type="ECO:0000256" key="1">
    <source>
        <dbReference type="ARBA" id="ARBA00001971"/>
    </source>
</evidence>
<dbReference type="OrthoDB" id="1470350at2759"/>
<comment type="cofactor">
    <cofactor evidence="1">
        <name>heme</name>
        <dbReference type="ChEBI" id="CHEBI:30413"/>
    </cofactor>
</comment>
<evidence type="ECO:0000313" key="8">
    <source>
        <dbReference type="Proteomes" id="UP000245207"/>
    </source>
</evidence>
<evidence type="ECO:0000256" key="2">
    <source>
        <dbReference type="ARBA" id="ARBA00010617"/>
    </source>
</evidence>
<gene>
    <name evidence="7" type="ORF">CTI12_AA070350</name>
</gene>
<dbReference type="GO" id="GO:0016705">
    <property type="term" value="F:oxidoreductase activity, acting on paired donors, with incorporation or reduction of molecular oxygen"/>
    <property type="evidence" value="ECO:0007669"/>
    <property type="project" value="InterPro"/>
</dbReference>
<protein>
    <submittedName>
        <fullName evidence="7">Cytochrome P450</fullName>
    </submittedName>
</protein>
<dbReference type="CDD" id="cd11064">
    <property type="entry name" value="CYP86A"/>
    <property type="match status" value="1"/>
</dbReference>
<dbReference type="PRINTS" id="PR00463">
    <property type="entry name" value="EP450I"/>
</dbReference>
<dbReference type="Pfam" id="PF00067">
    <property type="entry name" value="p450"/>
    <property type="match status" value="1"/>
</dbReference>
<sequence length="639" mass="73107">MDFLSSPIFISSAIVALLLLVVFLYIFNQRDGKTYHPIGGTVIDLLINYNKLHHYMTDLAETYKTYRIIGLFHADVYTSDPANVEYILKTNFENYGKGTHNHDLMKELHGDGIFTVDGEKWRQQRKVSSHEFSTKVLRDFSSEIFTENAIKLGNIFSDAAKSNQIIDLNDLFMKATTDSIFKVGFGIDLDNLSGSNKEGVRFSRAFDDANVLTFRRYIDKSWKIKKYLNIGSEAELKKNMKIVDEFIYKVIQIKIAQMQKPKHEFSYKKDDILSRFVLINSNDPKYLRDIILNFVLAGKDPIAITMLWFIYELCKHPEVQYRVAKEIKEAINMKEEITNVAEFAARVTEATFENMQYLQAALTETVRLHPALPVDPKICFSDDVLPDGCSVKKGSVVAFTPYAMGKMKFIWGDDAHEFKPERWIDRNGLFRSESPFKFTAFQQSVNNAFSCKLITTSIFRVYAQAGPLTYLGRDFAYRQLKIFSSVLLRCFMFKLSDESKALSLYYEFSAGLVSSVYGDGLVHIDWSQCALMIQSMLFSPGGSPICQRVLDVISGLLRARNELEDDLEKYGVNSKTLKDLNGIVWSCLVIMKIEVFSLARLILLSDGFDVYWFKYIFDAENLMCPAFENIGKMDVACAI</sequence>
<keyword evidence="6" id="KW-0812">Transmembrane</keyword>
<organism evidence="7 8">
    <name type="scientific">Artemisia annua</name>
    <name type="common">Sweet wormwood</name>
    <dbReference type="NCBI Taxonomy" id="35608"/>
    <lineage>
        <taxon>Eukaryota</taxon>
        <taxon>Viridiplantae</taxon>
        <taxon>Streptophyta</taxon>
        <taxon>Embryophyta</taxon>
        <taxon>Tracheophyta</taxon>
        <taxon>Spermatophyta</taxon>
        <taxon>Magnoliopsida</taxon>
        <taxon>eudicotyledons</taxon>
        <taxon>Gunneridae</taxon>
        <taxon>Pentapetalae</taxon>
        <taxon>asterids</taxon>
        <taxon>campanulids</taxon>
        <taxon>Asterales</taxon>
        <taxon>Asteraceae</taxon>
        <taxon>Asteroideae</taxon>
        <taxon>Anthemideae</taxon>
        <taxon>Artemisiinae</taxon>
        <taxon>Artemisia</taxon>
    </lineage>
</organism>
<dbReference type="SUPFAM" id="SSF48264">
    <property type="entry name" value="Cytochrome P450"/>
    <property type="match status" value="1"/>
</dbReference>
<accession>A0A2U1Q645</accession>
<dbReference type="GO" id="GO:0004497">
    <property type="term" value="F:monooxygenase activity"/>
    <property type="evidence" value="ECO:0007669"/>
    <property type="project" value="InterPro"/>
</dbReference>
<comment type="similarity">
    <text evidence="2">Belongs to the cytochrome P450 family.</text>
</comment>
<keyword evidence="8" id="KW-1185">Reference proteome</keyword>
<name>A0A2U1Q645_ARTAN</name>
<reference evidence="7 8" key="1">
    <citation type="journal article" date="2018" name="Mol. Plant">
        <title>The genome of Artemisia annua provides insight into the evolution of Asteraceae family and artemisinin biosynthesis.</title>
        <authorList>
            <person name="Shen Q."/>
            <person name="Zhang L."/>
            <person name="Liao Z."/>
            <person name="Wang S."/>
            <person name="Yan T."/>
            <person name="Shi P."/>
            <person name="Liu M."/>
            <person name="Fu X."/>
            <person name="Pan Q."/>
            <person name="Wang Y."/>
            <person name="Lv Z."/>
            <person name="Lu X."/>
            <person name="Zhang F."/>
            <person name="Jiang W."/>
            <person name="Ma Y."/>
            <person name="Chen M."/>
            <person name="Hao X."/>
            <person name="Li L."/>
            <person name="Tang Y."/>
            <person name="Lv G."/>
            <person name="Zhou Y."/>
            <person name="Sun X."/>
            <person name="Brodelius P.E."/>
            <person name="Rose J.K.C."/>
            <person name="Tang K."/>
        </authorList>
    </citation>
    <scope>NUCLEOTIDE SEQUENCE [LARGE SCALE GENOMIC DNA]</scope>
    <source>
        <strain evidence="8">cv. Huhao1</strain>
        <tissue evidence="7">Leaf</tissue>
    </source>
</reference>
<dbReference type="PANTHER" id="PTHR24296">
    <property type="entry name" value="CYTOCHROME P450"/>
    <property type="match status" value="1"/>
</dbReference>
<dbReference type="Proteomes" id="UP000245207">
    <property type="component" value="Unassembled WGS sequence"/>
</dbReference>
<feature type="transmembrane region" description="Helical" evidence="6">
    <location>
        <begin position="6"/>
        <end position="27"/>
    </location>
</feature>
<dbReference type="GO" id="GO:0020037">
    <property type="term" value="F:heme binding"/>
    <property type="evidence" value="ECO:0007669"/>
    <property type="project" value="InterPro"/>
</dbReference>
<evidence type="ECO:0000256" key="4">
    <source>
        <dbReference type="ARBA" id="ARBA00023002"/>
    </source>
</evidence>
<dbReference type="InterPro" id="IPR001128">
    <property type="entry name" value="Cyt_P450"/>
</dbReference>
<evidence type="ECO:0000256" key="6">
    <source>
        <dbReference type="SAM" id="Phobius"/>
    </source>
</evidence>
<evidence type="ECO:0000256" key="5">
    <source>
        <dbReference type="ARBA" id="ARBA00023004"/>
    </source>
</evidence>
<keyword evidence="3" id="KW-0479">Metal-binding</keyword>
<keyword evidence="4" id="KW-0560">Oxidoreductase</keyword>
<evidence type="ECO:0000256" key="3">
    <source>
        <dbReference type="ARBA" id="ARBA00022723"/>
    </source>
</evidence>